<protein>
    <submittedName>
        <fullName evidence="3">Class F sortase</fullName>
    </submittedName>
</protein>
<dbReference type="Gene3D" id="2.40.260.10">
    <property type="entry name" value="Sortase"/>
    <property type="match status" value="1"/>
</dbReference>
<feature type="region of interest" description="Disordered" evidence="2">
    <location>
        <begin position="1"/>
        <end position="25"/>
    </location>
</feature>
<feature type="compositionally biased region" description="Low complexity" evidence="2">
    <location>
        <begin position="9"/>
        <end position="18"/>
    </location>
</feature>
<proteinExistence type="predicted"/>
<dbReference type="InterPro" id="IPR005754">
    <property type="entry name" value="Sortase"/>
</dbReference>
<evidence type="ECO:0000313" key="3">
    <source>
        <dbReference type="EMBL" id="GAA2136395.1"/>
    </source>
</evidence>
<dbReference type="CDD" id="cd05829">
    <property type="entry name" value="Sortase_F"/>
    <property type="match status" value="1"/>
</dbReference>
<dbReference type="SUPFAM" id="SSF63817">
    <property type="entry name" value="Sortase"/>
    <property type="match status" value="1"/>
</dbReference>
<feature type="region of interest" description="Disordered" evidence="2">
    <location>
        <begin position="43"/>
        <end position="93"/>
    </location>
</feature>
<keyword evidence="1" id="KW-0378">Hydrolase</keyword>
<name>A0ABP5KVT7_9ACTN</name>
<evidence type="ECO:0000313" key="4">
    <source>
        <dbReference type="Proteomes" id="UP001422759"/>
    </source>
</evidence>
<dbReference type="Pfam" id="PF04203">
    <property type="entry name" value="Sortase"/>
    <property type="match status" value="1"/>
</dbReference>
<organism evidence="3 4">
    <name type="scientific">Kitasatospora kazusensis</name>
    <dbReference type="NCBI Taxonomy" id="407974"/>
    <lineage>
        <taxon>Bacteria</taxon>
        <taxon>Bacillati</taxon>
        <taxon>Actinomycetota</taxon>
        <taxon>Actinomycetes</taxon>
        <taxon>Kitasatosporales</taxon>
        <taxon>Streptomycetaceae</taxon>
        <taxon>Kitasatospora</taxon>
    </lineage>
</organism>
<comment type="caution">
    <text evidence="3">The sequence shown here is derived from an EMBL/GenBank/DDBJ whole genome shotgun (WGS) entry which is preliminary data.</text>
</comment>
<dbReference type="RefSeq" id="WP_344462241.1">
    <property type="nucleotide sequence ID" value="NZ_BAAANT010000006.1"/>
</dbReference>
<evidence type="ECO:0000256" key="2">
    <source>
        <dbReference type="SAM" id="MobiDB-lite"/>
    </source>
</evidence>
<keyword evidence="4" id="KW-1185">Reference proteome</keyword>
<dbReference type="InterPro" id="IPR042001">
    <property type="entry name" value="Sortase_F"/>
</dbReference>
<dbReference type="NCBIfam" id="NF033748">
    <property type="entry name" value="class_F_sortase"/>
    <property type="match status" value="1"/>
</dbReference>
<accession>A0ABP5KVT7</accession>
<sequence length="239" mass="25056">MPRPDLPVGPAGRRPAGTARRRPGRLTAGAVAVALAAGGWLVHDGATRTGPPQPPAAGSDPGARPAGAVATTAPEETVDPGRPAPRPLPPAAPTRIRIPAIKVDAPLVGLGLDAARHLATPPMEDRNLVGWYRDGVAPGSTGAALAVGHVDNRSGPTVFYRLGLLRRGDRIEVLREDRRTAVFTVDSVRTYPKDAFPDGVVYAAAQRPELRIITCGGHYDKHSGYRSNVVVSSHLTATR</sequence>
<dbReference type="InterPro" id="IPR023365">
    <property type="entry name" value="Sortase_dom-sf"/>
</dbReference>
<feature type="compositionally biased region" description="Pro residues" evidence="2">
    <location>
        <begin position="82"/>
        <end position="92"/>
    </location>
</feature>
<reference evidence="4" key="1">
    <citation type="journal article" date="2019" name="Int. J. Syst. Evol. Microbiol.">
        <title>The Global Catalogue of Microorganisms (GCM) 10K type strain sequencing project: providing services to taxonomists for standard genome sequencing and annotation.</title>
        <authorList>
            <consortium name="The Broad Institute Genomics Platform"/>
            <consortium name="The Broad Institute Genome Sequencing Center for Infectious Disease"/>
            <person name="Wu L."/>
            <person name="Ma J."/>
        </authorList>
    </citation>
    <scope>NUCLEOTIDE SEQUENCE [LARGE SCALE GENOMIC DNA]</scope>
    <source>
        <strain evidence="4">JCM 14560</strain>
    </source>
</reference>
<dbReference type="EMBL" id="BAAANT010000006">
    <property type="protein sequence ID" value="GAA2136395.1"/>
    <property type="molecule type" value="Genomic_DNA"/>
</dbReference>
<evidence type="ECO:0000256" key="1">
    <source>
        <dbReference type="ARBA" id="ARBA00022801"/>
    </source>
</evidence>
<dbReference type="Proteomes" id="UP001422759">
    <property type="component" value="Unassembled WGS sequence"/>
</dbReference>
<gene>
    <name evidence="3" type="ORF">GCM10009760_15890</name>
</gene>